<keyword evidence="2" id="KW-1185">Reference proteome</keyword>
<name>A0ABU0ZUP1_9ACTN</name>
<reference evidence="1 2" key="1">
    <citation type="submission" date="2023-08" db="EMBL/GenBank/DDBJ databases">
        <title>Phytohabitans sansha sp. nov., isolated from marine sediment.</title>
        <authorList>
            <person name="Zhao Y."/>
            <person name="Yi K."/>
        </authorList>
    </citation>
    <scope>NUCLEOTIDE SEQUENCE [LARGE SCALE GENOMIC DNA]</scope>
    <source>
        <strain evidence="1 2">ZYX-F-186</strain>
    </source>
</reference>
<evidence type="ECO:0000313" key="2">
    <source>
        <dbReference type="Proteomes" id="UP001230908"/>
    </source>
</evidence>
<dbReference type="RefSeq" id="WP_308717997.1">
    <property type="nucleotide sequence ID" value="NZ_JAVHUY010000062.1"/>
</dbReference>
<sequence>MALAAVRAIGPQARDWAALTRATYPAATADGLARLATRRFVRMAGAGGAVSAAFGLLTPVAELTATAWAQAALVLHLAAAYEHDPLDDERAVDLLVLLGVHASAEAARAALAEATATDLEDDGPPALRAAEAAWRLAMPLSGQSRGWLAVRMFARRLPGVVPVTAAAGAAAAVERLGYRARARYRAA</sequence>
<dbReference type="EMBL" id="JAVHUY010000062">
    <property type="protein sequence ID" value="MDQ7910755.1"/>
    <property type="molecule type" value="Genomic_DNA"/>
</dbReference>
<gene>
    <name evidence="1" type="ORF">RB614_40310</name>
</gene>
<evidence type="ECO:0000313" key="1">
    <source>
        <dbReference type="EMBL" id="MDQ7910755.1"/>
    </source>
</evidence>
<dbReference type="Proteomes" id="UP001230908">
    <property type="component" value="Unassembled WGS sequence"/>
</dbReference>
<comment type="caution">
    <text evidence="1">The sequence shown here is derived from an EMBL/GenBank/DDBJ whole genome shotgun (WGS) entry which is preliminary data.</text>
</comment>
<organism evidence="1 2">
    <name type="scientific">Phytohabitans maris</name>
    <dbReference type="NCBI Taxonomy" id="3071409"/>
    <lineage>
        <taxon>Bacteria</taxon>
        <taxon>Bacillati</taxon>
        <taxon>Actinomycetota</taxon>
        <taxon>Actinomycetes</taxon>
        <taxon>Micromonosporales</taxon>
        <taxon>Micromonosporaceae</taxon>
    </lineage>
</organism>
<accession>A0ABU0ZUP1</accession>
<protein>
    <recommendedName>
        <fullName evidence="3">EcsC family protein</fullName>
    </recommendedName>
</protein>
<evidence type="ECO:0008006" key="3">
    <source>
        <dbReference type="Google" id="ProtNLM"/>
    </source>
</evidence>
<proteinExistence type="predicted"/>